<protein>
    <submittedName>
        <fullName evidence="2">MFS transporter</fullName>
    </submittedName>
</protein>
<feature type="transmembrane region" description="Helical" evidence="1">
    <location>
        <begin position="102"/>
        <end position="122"/>
    </location>
</feature>
<proteinExistence type="predicted"/>
<feature type="transmembrane region" description="Helical" evidence="1">
    <location>
        <begin position="6"/>
        <end position="29"/>
    </location>
</feature>
<evidence type="ECO:0000313" key="3">
    <source>
        <dbReference type="Proteomes" id="UP000824247"/>
    </source>
</evidence>
<dbReference type="AlphaFoldDB" id="A0A9E2KVA3"/>
<feature type="transmembrane region" description="Helical" evidence="1">
    <location>
        <begin position="383"/>
        <end position="401"/>
    </location>
</feature>
<dbReference type="SUPFAM" id="SSF103473">
    <property type="entry name" value="MFS general substrate transporter"/>
    <property type="match status" value="1"/>
</dbReference>
<feature type="transmembrane region" description="Helical" evidence="1">
    <location>
        <begin position="348"/>
        <end position="371"/>
    </location>
</feature>
<organism evidence="2 3">
    <name type="scientific">Candidatus Ureaplasma intestinipullorum</name>
    <dbReference type="NCBI Taxonomy" id="2838770"/>
    <lineage>
        <taxon>Bacteria</taxon>
        <taxon>Bacillati</taxon>
        <taxon>Mycoplasmatota</taxon>
        <taxon>Mycoplasmoidales</taxon>
        <taxon>Mycoplasmoidaceae</taxon>
        <taxon>Ureaplasma</taxon>
    </lineage>
</organism>
<feature type="transmembrane region" description="Helical" evidence="1">
    <location>
        <begin position="421"/>
        <end position="444"/>
    </location>
</feature>
<gene>
    <name evidence="2" type="ORF">H9897_01620</name>
</gene>
<feature type="transmembrane region" description="Helical" evidence="1">
    <location>
        <begin position="159"/>
        <end position="180"/>
    </location>
</feature>
<accession>A0A9E2KVA3</accession>
<keyword evidence="1" id="KW-0472">Membrane</keyword>
<sequence>MIISNSQLTSIIVNIVIFMVIAIGSIVIIQKIKLDNKGYKYLFVVYTFFWMPIMLLRSYRGTMQNLLDPQFLWIVTSVYGFVGIFIRLFADFINYIFKYRKAFLYFSLIAQMILLIPIIVNISTVTNILSAVSIGIGASCIGTYELLFKEQYGNENKKAFLTISILSIPPLLANFITAPIQSIVKIASTINGHVQTNKLIIMWYIGLALLIIAFVMLMFYKERKRVTYSLVNKKIEKLNTLKIKNNNSNMLFITLAIIGSIIAFVKFSNSGSMGTLHLQNLAYYSNNSCQSYEGYLSVVFSIAQLLAGIMVGTYLIKSMNTISIFTIGIVSWIIYCLSSAFIRNPIGYFAIHLLNGFGYGILYNLVLAIVLSITINNRIITKVGLYQSILAIGITVSGWFTNWLKTILHRSGTFDSYMYTYMVQNMILICVIVVIYISFILVTINNNKNYPYKLKNKIHKKIYI</sequence>
<feature type="transmembrane region" description="Helical" evidence="1">
    <location>
        <begin position="322"/>
        <end position="342"/>
    </location>
</feature>
<evidence type="ECO:0000256" key="1">
    <source>
        <dbReference type="SAM" id="Phobius"/>
    </source>
</evidence>
<feature type="transmembrane region" description="Helical" evidence="1">
    <location>
        <begin position="250"/>
        <end position="268"/>
    </location>
</feature>
<keyword evidence="1" id="KW-0812">Transmembrane</keyword>
<evidence type="ECO:0000313" key="2">
    <source>
        <dbReference type="EMBL" id="MBU3830830.1"/>
    </source>
</evidence>
<feature type="transmembrane region" description="Helical" evidence="1">
    <location>
        <begin position="71"/>
        <end position="90"/>
    </location>
</feature>
<reference evidence="2" key="1">
    <citation type="journal article" date="2021" name="PeerJ">
        <title>Extensive microbial diversity within the chicken gut microbiome revealed by metagenomics and culture.</title>
        <authorList>
            <person name="Gilroy R."/>
            <person name="Ravi A."/>
            <person name="Getino M."/>
            <person name="Pursley I."/>
            <person name="Horton D.L."/>
            <person name="Alikhan N.F."/>
            <person name="Baker D."/>
            <person name="Gharbi K."/>
            <person name="Hall N."/>
            <person name="Watson M."/>
            <person name="Adriaenssens E.M."/>
            <person name="Foster-Nyarko E."/>
            <person name="Jarju S."/>
            <person name="Secka A."/>
            <person name="Antonio M."/>
            <person name="Oren A."/>
            <person name="Chaudhuri R.R."/>
            <person name="La Ragione R."/>
            <person name="Hildebrand F."/>
            <person name="Pallen M.J."/>
        </authorList>
    </citation>
    <scope>NUCLEOTIDE SEQUENCE</scope>
    <source>
        <strain evidence="2">A5-1222</strain>
    </source>
</reference>
<comment type="caution">
    <text evidence="2">The sequence shown here is derived from an EMBL/GenBank/DDBJ whole genome shotgun (WGS) entry which is preliminary data.</text>
</comment>
<feature type="transmembrane region" description="Helical" evidence="1">
    <location>
        <begin position="128"/>
        <end position="147"/>
    </location>
</feature>
<dbReference type="Gene3D" id="1.20.1250.20">
    <property type="entry name" value="MFS general substrate transporter like domains"/>
    <property type="match status" value="1"/>
</dbReference>
<feature type="transmembrane region" description="Helical" evidence="1">
    <location>
        <begin position="41"/>
        <end position="59"/>
    </location>
</feature>
<reference evidence="2" key="2">
    <citation type="submission" date="2021-04" db="EMBL/GenBank/DDBJ databases">
        <authorList>
            <person name="Gilroy R."/>
        </authorList>
    </citation>
    <scope>NUCLEOTIDE SEQUENCE</scope>
    <source>
        <strain evidence="2">A5-1222</strain>
    </source>
</reference>
<keyword evidence="1" id="KW-1133">Transmembrane helix</keyword>
<dbReference type="InterPro" id="IPR036259">
    <property type="entry name" value="MFS_trans_sf"/>
</dbReference>
<feature type="transmembrane region" description="Helical" evidence="1">
    <location>
        <begin position="294"/>
        <end position="315"/>
    </location>
</feature>
<dbReference type="EMBL" id="JAHLFM010000024">
    <property type="protein sequence ID" value="MBU3830830.1"/>
    <property type="molecule type" value="Genomic_DNA"/>
</dbReference>
<feature type="transmembrane region" description="Helical" evidence="1">
    <location>
        <begin position="200"/>
        <end position="220"/>
    </location>
</feature>
<name>A0A9E2KVA3_9BACT</name>
<dbReference type="Proteomes" id="UP000824247">
    <property type="component" value="Unassembled WGS sequence"/>
</dbReference>